<dbReference type="AlphaFoldDB" id="A0AAN8DJ68"/>
<comment type="caution">
    <text evidence="1">The sequence shown here is derived from an EMBL/GenBank/DDBJ whole genome shotgun (WGS) entry which is preliminary data.</text>
</comment>
<proteinExistence type="predicted"/>
<name>A0AAN8DJ68_CHAGU</name>
<gene>
    <name evidence="1" type="ORF">CgunFtcFv8_001089</name>
</gene>
<evidence type="ECO:0000313" key="2">
    <source>
        <dbReference type="Proteomes" id="UP001331515"/>
    </source>
</evidence>
<sequence length="81" mass="8861">MTIHCHGVVTENNNPLKLPVNKMETARNPLSAEELNARLELDAQLKVINTTRGGKGTTHQQLVSFFSNKVKCTDCCLPAGL</sequence>
<evidence type="ECO:0000313" key="1">
    <source>
        <dbReference type="EMBL" id="KAK5924192.1"/>
    </source>
</evidence>
<organism evidence="1 2">
    <name type="scientific">Champsocephalus gunnari</name>
    <name type="common">Mackerel icefish</name>
    <dbReference type="NCBI Taxonomy" id="52237"/>
    <lineage>
        <taxon>Eukaryota</taxon>
        <taxon>Metazoa</taxon>
        <taxon>Chordata</taxon>
        <taxon>Craniata</taxon>
        <taxon>Vertebrata</taxon>
        <taxon>Euteleostomi</taxon>
        <taxon>Actinopterygii</taxon>
        <taxon>Neopterygii</taxon>
        <taxon>Teleostei</taxon>
        <taxon>Neoteleostei</taxon>
        <taxon>Acanthomorphata</taxon>
        <taxon>Eupercaria</taxon>
        <taxon>Perciformes</taxon>
        <taxon>Notothenioidei</taxon>
        <taxon>Channichthyidae</taxon>
        <taxon>Champsocephalus</taxon>
    </lineage>
</organism>
<protein>
    <submittedName>
        <fullName evidence="1">Uncharacterized protein</fullName>
    </submittedName>
</protein>
<keyword evidence="2" id="KW-1185">Reference proteome</keyword>
<accession>A0AAN8DJ68</accession>
<reference evidence="1 2" key="1">
    <citation type="journal article" date="2023" name="Mol. Biol. Evol.">
        <title>Genomics of Secondarily Temperate Adaptation in the Only Non-Antarctic Icefish.</title>
        <authorList>
            <person name="Rivera-Colon A.G."/>
            <person name="Rayamajhi N."/>
            <person name="Minhas B.F."/>
            <person name="Madrigal G."/>
            <person name="Bilyk K.T."/>
            <person name="Yoon V."/>
            <person name="Hune M."/>
            <person name="Gregory S."/>
            <person name="Cheng C.H.C."/>
            <person name="Catchen J.M."/>
        </authorList>
    </citation>
    <scope>NUCLEOTIDE SEQUENCE [LARGE SCALE GENOMIC DNA]</scope>
    <source>
        <tissue evidence="1">White muscle</tissue>
    </source>
</reference>
<dbReference type="Proteomes" id="UP001331515">
    <property type="component" value="Unassembled WGS sequence"/>
</dbReference>
<dbReference type="EMBL" id="JAURVH010001521">
    <property type="protein sequence ID" value="KAK5924192.1"/>
    <property type="molecule type" value="Genomic_DNA"/>
</dbReference>